<dbReference type="InterPro" id="IPR014729">
    <property type="entry name" value="Rossmann-like_a/b/a_fold"/>
</dbReference>
<keyword evidence="6 10" id="KW-0067">ATP-binding</keyword>
<comment type="pathway">
    <text evidence="1">Bacterial outer membrane biogenesis; LPS core biosynthesis.</text>
</comment>
<comment type="similarity">
    <text evidence="10">In the N-terminal section; belongs to the carbohydrate kinase PfkB family.</text>
</comment>
<comment type="pathway">
    <text evidence="10">Nucleotide-sugar biosynthesis; ADP-L-glycero-beta-D-manno-heptose biosynthesis; ADP-L-glycero-beta-D-manno-heptose from D-glycero-beta-D-manno-heptose 7-phosphate: step 1/4.</text>
</comment>
<dbReference type="Gene3D" id="3.40.1190.20">
    <property type="match status" value="1"/>
</dbReference>
<comment type="subunit">
    <text evidence="10">Homodimer.</text>
</comment>
<comment type="pathway">
    <text evidence="10">Nucleotide-sugar biosynthesis; ADP-L-glycero-beta-D-manno-heptose biosynthesis; ADP-L-glycero-beta-D-manno-heptose from D-glycero-beta-D-manno-heptose 7-phosphate: step 3/4.</text>
</comment>
<protein>
    <recommendedName>
        <fullName evidence="10">Bifunctional protein HldE</fullName>
    </recommendedName>
    <domain>
        <recommendedName>
            <fullName evidence="10">D-beta-D-heptose 7-phosphate kinase</fullName>
            <ecNumber evidence="10">2.7.1.167</ecNumber>
        </recommendedName>
        <alternativeName>
            <fullName evidence="10">D-beta-D-heptose 7-phosphotransferase</fullName>
        </alternativeName>
        <alternativeName>
            <fullName evidence="10">D-glycero-beta-D-manno-heptose-7-phosphate kinase</fullName>
        </alternativeName>
    </domain>
    <domain>
        <recommendedName>
            <fullName evidence="10">D-beta-D-heptose 1-phosphate adenylyltransferase</fullName>
            <ecNumber evidence="10">2.7.7.70</ecNumber>
        </recommendedName>
        <alternativeName>
            <fullName evidence="10">D-glycero-beta-D-manno-heptose 1-phosphate adenylyltransferase</fullName>
        </alternativeName>
    </domain>
</protein>
<dbReference type="EC" id="2.7.1.167" evidence="10"/>
<dbReference type="InterPro" id="IPR011914">
    <property type="entry name" value="RfaE_dom_II"/>
</dbReference>
<evidence type="ECO:0000256" key="4">
    <source>
        <dbReference type="ARBA" id="ARBA00022741"/>
    </source>
</evidence>
<proteinExistence type="inferred from homology"/>
<evidence type="ECO:0000256" key="5">
    <source>
        <dbReference type="ARBA" id="ARBA00022777"/>
    </source>
</evidence>
<accession>A0ABX2F893</accession>
<comment type="catalytic activity">
    <reaction evidence="10">
        <text>D-glycero-beta-D-manno-heptose 7-phosphate + ATP = D-glycero-beta-D-manno-heptose 1,7-bisphosphate + ADP + H(+)</text>
        <dbReference type="Rhea" id="RHEA:27473"/>
        <dbReference type="ChEBI" id="CHEBI:15378"/>
        <dbReference type="ChEBI" id="CHEBI:30616"/>
        <dbReference type="ChEBI" id="CHEBI:60204"/>
        <dbReference type="ChEBI" id="CHEBI:60208"/>
        <dbReference type="ChEBI" id="CHEBI:456216"/>
        <dbReference type="EC" id="2.7.1.167"/>
    </reaction>
</comment>
<dbReference type="PANTHER" id="PTHR46969:SF1">
    <property type="entry name" value="BIFUNCTIONAL PROTEIN HLDE"/>
    <property type="match status" value="1"/>
</dbReference>
<dbReference type="NCBIfam" id="TIGR00125">
    <property type="entry name" value="cyt_tran_rel"/>
    <property type="match status" value="1"/>
</dbReference>
<dbReference type="SUPFAM" id="SSF53613">
    <property type="entry name" value="Ribokinase-like"/>
    <property type="match status" value="1"/>
</dbReference>
<dbReference type="Gene3D" id="3.40.50.620">
    <property type="entry name" value="HUPs"/>
    <property type="match status" value="1"/>
</dbReference>
<dbReference type="EMBL" id="JAAATY010000015">
    <property type="protein sequence ID" value="NRN67570.1"/>
    <property type="molecule type" value="Genomic_DNA"/>
</dbReference>
<dbReference type="GO" id="GO:0016779">
    <property type="term" value="F:nucleotidyltransferase activity"/>
    <property type="evidence" value="ECO:0007669"/>
    <property type="project" value="UniProtKB-KW"/>
</dbReference>
<dbReference type="InterPro" id="IPR002173">
    <property type="entry name" value="Carboh/pur_kinase_PfkB_CS"/>
</dbReference>
<gene>
    <name evidence="10" type="primary">hldE</name>
    <name evidence="13" type="ORF">GC106_48100</name>
</gene>
<dbReference type="PANTHER" id="PTHR46969">
    <property type="entry name" value="BIFUNCTIONAL PROTEIN HLDE"/>
    <property type="match status" value="1"/>
</dbReference>
<keyword evidence="7 10" id="KW-0511">Multifunctional enzyme</keyword>
<evidence type="ECO:0000256" key="9">
    <source>
        <dbReference type="ARBA" id="ARBA00047428"/>
    </source>
</evidence>
<dbReference type="Pfam" id="PF00294">
    <property type="entry name" value="PfkB"/>
    <property type="match status" value="1"/>
</dbReference>
<comment type="function">
    <text evidence="10">Catalyzes the ADP transfer from ATP to D-glycero-beta-D-manno-heptose 1-phosphate, yielding ADP-D-glycero-beta-D-manno-heptose.</text>
</comment>
<dbReference type="Pfam" id="PF01467">
    <property type="entry name" value="CTP_transf_like"/>
    <property type="match status" value="1"/>
</dbReference>
<feature type="domain" description="Carbohydrate kinase PfkB" evidence="11">
    <location>
        <begin position="24"/>
        <end position="317"/>
    </location>
</feature>
<comment type="similarity">
    <text evidence="10">In the C-terminal section; belongs to the cytidylyltransferase family.</text>
</comment>
<dbReference type="Proteomes" id="UP000763557">
    <property type="component" value="Unassembled WGS sequence"/>
</dbReference>
<dbReference type="HAMAP" id="MF_01603">
    <property type="entry name" value="HldE"/>
    <property type="match status" value="1"/>
</dbReference>
<keyword evidence="2 10" id="KW-0808">Transferase</keyword>
<comment type="caution">
    <text evidence="13">The sequence shown here is derived from an EMBL/GenBank/DDBJ whole genome shotgun (WGS) entry which is preliminary data.</text>
</comment>
<evidence type="ECO:0000313" key="13">
    <source>
        <dbReference type="EMBL" id="NRN67570.1"/>
    </source>
</evidence>
<evidence type="ECO:0000259" key="12">
    <source>
        <dbReference type="Pfam" id="PF01467"/>
    </source>
</evidence>
<keyword evidence="8 10" id="KW-0119">Carbohydrate metabolism</keyword>
<dbReference type="InterPro" id="IPR004821">
    <property type="entry name" value="Cyt_trans-like"/>
</dbReference>
<evidence type="ECO:0000259" key="11">
    <source>
        <dbReference type="Pfam" id="PF00294"/>
    </source>
</evidence>
<evidence type="ECO:0000256" key="8">
    <source>
        <dbReference type="ARBA" id="ARBA00023277"/>
    </source>
</evidence>
<keyword evidence="4 10" id="KW-0547">Nucleotide-binding</keyword>
<feature type="domain" description="Cytidyltransferase-like" evidence="12">
    <location>
        <begin position="354"/>
        <end position="457"/>
    </location>
</feature>
<evidence type="ECO:0000256" key="7">
    <source>
        <dbReference type="ARBA" id="ARBA00023268"/>
    </source>
</evidence>
<comment type="catalytic activity">
    <reaction evidence="9 10">
        <text>D-glycero-beta-D-manno-heptose 1-phosphate + ATP + H(+) = ADP-D-glycero-beta-D-manno-heptose + diphosphate</text>
        <dbReference type="Rhea" id="RHEA:27465"/>
        <dbReference type="ChEBI" id="CHEBI:15378"/>
        <dbReference type="ChEBI" id="CHEBI:30616"/>
        <dbReference type="ChEBI" id="CHEBI:33019"/>
        <dbReference type="ChEBI" id="CHEBI:59967"/>
        <dbReference type="ChEBI" id="CHEBI:61593"/>
        <dbReference type="EC" id="2.7.7.70"/>
    </reaction>
</comment>
<sequence length="484" mass="51293">MCVRGTVMALMVDLPGMLAQRRPRIVVLGDVMVDGWTTGRCDRLCREAPAPVVDVTADSTAPGGAGNTAANLAALGAETVMVSALGDDQTGQALLESLRDAGVHTDHVLPVVGRVTTTKRRIIASDQVMLRLDEGDRSPLPPDMDERLATELRRALHGCDAVLVGDYGTGVIGPAVKQVLRQARREIPLLAVDAHDLEAWRELRPSVVTPNAAEATALLGHKPDSFESYGEQLRSKTGAAAVVVTLDREGTVLLAPGVPPHRTSADPAPDNHATGAGDTFVAALTMAAACDVPLTTAVSLAQAAADVVVHRPGTSVCGQAELVERLGRHESPSAHEALARIVAEHRTAGRRIVFTNGCFDVLHRGHVSYLEQAKRLGDILIVAINDDASVRRLKGPERPVNTAADRAAVLAGLSCVDYVTQFADDTPAALIRLLRPDVYAKGGDYSENMLPETPIVQAYGGEVRILDYIADHSTSAVIDRIRSA</sequence>
<dbReference type="SUPFAM" id="SSF52374">
    <property type="entry name" value="Nucleotidylyl transferase"/>
    <property type="match status" value="1"/>
</dbReference>
<evidence type="ECO:0000313" key="14">
    <source>
        <dbReference type="Proteomes" id="UP000763557"/>
    </source>
</evidence>
<organism evidence="13 14">
    <name type="scientific">Kibdelosporangium persicum</name>
    <dbReference type="NCBI Taxonomy" id="2698649"/>
    <lineage>
        <taxon>Bacteria</taxon>
        <taxon>Bacillati</taxon>
        <taxon>Actinomycetota</taxon>
        <taxon>Actinomycetes</taxon>
        <taxon>Pseudonocardiales</taxon>
        <taxon>Pseudonocardiaceae</taxon>
        <taxon>Kibdelosporangium</taxon>
    </lineage>
</organism>
<keyword evidence="5 10" id="KW-0418">Kinase</keyword>
<dbReference type="InterPro" id="IPR011611">
    <property type="entry name" value="PfkB_dom"/>
</dbReference>
<keyword evidence="3 10" id="KW-0548">Nucleotidyltransferase</keyword>
<evidence type="ECO:0000256" key="3">
    <source>
        <dbReference type="ARBA" id="ARBA00022695"/>
    </source>
</evidence>
<dbReference type="InterPro" id="IPR023030">
    <property type="entry name" value="Bifunc_HldE"/>
</dbReference>
<reference evidence="13 14" key="1">
    <citation type="submission" date="2020-01" db="EMBL/GenBank/DDBJ databases">
        <title>Kibdelosporangium persica a novel Actinomycetes from a hot desert in Iran.</title>
        <authorList>
            <person name="Safaei N."/>
            <person name="Zaburannyi N."/>
            <person name="Mueller R."/>
            <person name="Wink J."/>
        </authorList>
    </citation>
    <scope>NUCLEOTIDE SEQUENCE [LARGE SCALE GENOMIC DNA]</scope>
    <source>
        <strain evidence="13 14">4NS15</strain>
    </source>
</reference>
<evidence type="ECO:0000256" key="6">
    <source>
        <dbReference type="ARBA" id="ARBA00022840"/>
    </source>
</evidence>
<evidence type="ECO:0000256" key="1">
    <source>
        <dbReference type="ARBA" id="ARBA00004713"/>
    </source>
</evidence>
<feature type="active site" evidence="10">
    <location>
        <position position="278"/>
    </location>
</feature>
<feature type="binding site" evidence="10">
    <location>
        <begin position="211"/>
        <end position="214"/>
    </location>
    <ligand>
        <name>ATP</name>
        <dbReference type="ChEBI" id="CHEBI:30616"/>
    </ligand>
</feature>
<dbReference type="PROSITE" id="PS00583">
    <property type="entry name" value="PFKB_KINASES_1"/>
    <property type="match status" value="1"/>
</dbReference>
<evidence type="ECO:0000256" key="2">
    <source>
        <dbReference type="ARBA" id="ARBA00022679"/>
    </source>
</evidence>
<dbReference type="InterPro" id="IPR029056">
    <property type="entry name" value="Ribokinase-like"/>
</dbReference>
<dbReference type="EC" id="2.7.7.70" evidence="10"/>
<dbReference type="NCBIfam" id="TIGR02199">
    <property type="entry name" value="rfaE_dom_II"/>
    <property type="match status" value="1"/>
</dbReference>
<name>A0ABX2F893_9PSEU</name>
<feature type="region of interest" description="Cytidylyltransferase" evidence="10">
    <location>
        <begin position="354"/>
        <end position="484"/>
    </location>
</feature>
<comment type="function">
    <text evidence="10">Catalyzes the phosphorylation of D-glycero-D-manno-heptose 7-phosphate at the C-1 position to selectively form D-glycero-beta-D-manno-heptose-1,7-bisphosphate.</text>
</comment>
<feature type="region of interest" description="Ribokinase" evidence="10">
    <location>
        <begin position="1"/>
        <end position="332"/>
    </location>
</feature>
<evidence type="ECO:0000256" key="10">
    <source>
        <dbReference type="HAMAP-Rule" id="MF_01603"/>
    </source>
</evidence>
<keyword evidence="14" id="KW-1185">Reference proteome</keyword>